<evidence type="ECO:0000313" key="2">
    <source>
        <dbReference type="EMBL" id="MDS0295974.1"/>
    </source>
</evidence>
<evidence type="ECO:0000256" key="1">
    <source>
        <dbReference type="SAM" id="Phobius"/>
    </source>
</evidence>
<accession>A0ABU2G6W6</accession>
<protein>
    <submittedName>
        <fullName evidence="2">Uncharacterized protein</fullName>
    </submittedName>
</protein>
<keyword evidence="1" id="KW-1133">Transmembrane helix</keyword>
<dbReference type="EMBL" id="JAMQOQ010000005">
    <property type="protein sequence ID" value="MDS0295974.1"/>
    <property type="molecule type" value="Genomic_DNA"/>
</dbReference>
<organism evidence="2 3">
    <name type="scientific">Halogeometricum luteum</name>
    <dbReference type="NCBI Taxonomy" id="2950537"/>
    <lineage>
        <taxon>Archaea</taxon>
        <taxon>Methanobacteriati</taxon>
        <taxon>Methanobacteriota</taxon>
        <taxon>Stenosarchaea group</taxon>
        <taxon>Halobacteria</taxon>
        <taxon>Halobacteriales</taxon>
        <taxon>Haloferacaceae</taxon>
        <taxon>Halogeometricum</taxon>
    </lineage>
</organism>
<evidence type="ECO:0000313" key="3">
    <source>
        <dbReference type="Proteomes" id="UP001254813"/>
    </source>
</evidence>
<keyword evidence="3" id="KW-1185">Reference proteome</keyword>
<dbReference type="Proteomes" id="UP001254813">
    <property type="component" value="Unassembled WGS sequence"/>
</dbReference>
<keyword evidence="1" id="KW-0472">Membrane</keyword>
<gene>
    <name evidence="2" type="ORF">NDI79_17510</name>
</gene>
<feature type="transmembrane region" description="Helical" evidence="1">
    <location>
        <begin position="23"/>
        <end position="44"/>
    </location>
</feature>
<sequence length="45" mass="4995">MDQSGSKIEILRPVRRSMDRQQILALILVVLMCGSTFAYGASLLL</sequence>
<reference evidence="2 3" key="1">
    <citation type="submission" date="2022-06" db="EMBL/GenBank/DDBJ databases">
        <title>Halogeometricum sp. a new haloarchaeum isolate from saline soil.</title>
        <authorList>
            <person name="Strakova D."/>
            <person name="Galisteo C."/>
            <person name="Sanchez-Porro C."/>
            <person name="Ventosa A."/>
        </authorList>
    </citation>
    <scope>NUCLEOTIDE SEQUENCE [LARGE SCALE GENOMIC DNA]</scope>
    <source>
        <strain evidence="3">S3BR25-2</strain>
    </source>
</reference>
<name>A0ABU2G6W6_9EURY</name>
<proteinExistence type="predicted"/>
<comment type="caution">
    <text evidence="2">The sequence shown here is derived from an EMBL/GenBank/DDBJ whole genome shotgun (WGS) entry which is preliminary data.</text>
</comment>
<dbReference type="RefSeq" id="WP_310929957.1">
    <property type="nucleotide sequence ID" value="NZ_JAMQOQ010000005.1"/>
</dbReference>
<keyword evidence="1" id="KW-0812">Transmembrane</keyword>